<dbReference type="eggNOG" id="KOG0439">
    <property type="taxonomic scope" value="Eukaryota"/>
</dbReference>
<comment type="similarity">
    <text evidence="2">Belongs to the VAMP-associated protein (VAP) (TC 9.B.17) family.</text>
</comment>
<evidence type="ECO:0000259" key="6">
    <source>
        <dbReference type="PROSITE" id="PS50202"/>
    </source>
</evidence>
<dbReference type="PANTHER" id="PTHR10809">
    <property type="entry name" value="VESICLE-ASSOCIATED MEMBRANE PROTEIN-ASSOCIATED PROTEIN"/>
    <property type="match status" value="1"/>
</dbReference>
<dbReference type="Gene3D" id="2.60.40.10">
    <property type="entry name" value="Immunoglobulins"/>
    <property type="match status" value="1"/>
</dbReference>
<evidence type="ECO:0000256" key="1">
    <source>
        <dbReference type="ARBA" id="ARBA00004211"/>
    </source>
</evidence>
<evidence type="ECO:0000256" key="3">
    <source>
        <dbReference type="ARBA" id="ARBA00022692"/>
    </source>
</evidence>
<dbReference type="Proteomes" id="UP000008744">
    <property type="component" value="Unassembled WGS sequence"/>
</dbReference>
<protein>
    <submittedName>
        <fullName evidence="7">GL24786</fullName>
    </submittedName>
</protein>
<dbReference type="GO" id="GO:0005789">
    <property type="term" value="C:endoplasmic reticulum membrane"/>
    <property type="evidence" value="ECO:0007669"/>
    <property type="project" value="InterPro"/>
</dbReference>
<dbReference type="GO" id="GO:0090158">
    <property type="term" value="P:endoplasmic reticulum membrane organization"/>
    <property type="evidence" value="ECO:0007669"/>
    <property type="project" value="TreeGrafter"/>
</dbReference>
<dbReference type="PROSITE" id="PS50202">
    <property type="entry name" value="MSP"/>
    <property type="match status" value="1"/>
</dbReference>
<evidence type="ECO:0000313" key="8">
    <source>
        <dbReference type="Proteomes" id="UP000008744"/>
    </source>
</evidence>
<dbReference type="AlphaFoldDB" id="B4H8W9"/>
<keyword evidence="3" id="KW-0812">Transmembrane</keyword>
<dbReference type="GO" id="GO:0005886">
    <property type="term" value="C:plasma membrane"/>
    <property type="evidence" value="ECO:0007669"/>
    <property type="project" value="TreeGrafter"/>
</dbReference>
<dbReference type="OrthoDB" id="264603at2759"/>
<evidence type="ECO:0000313" key="7">
    <source>
        <dbReference type="EMBL" id="EDW35178.1"/>
    </source>
</evidence>
<dbReference type="PhylomeDB" id="B4H8W9"/>
<proteinExistence type="inferred from homology"/>
<dbReference type="InterPro" id="IPR016763">
    <property type="entry name" value="VAP"/>
</dbReference>
<dbReference type="KEGG" id="dpe:6602221"/>
<evidence type="ECO:0000256" key="5">
    <source>
        <dbReference type="ARBA" id="ARBA00023136"/>
    </source>
</evidence>
<dbReference type="InterPro" id="IPR000535">
    <property type="entry name" value="MSP_dom"/>
</dbReference>
<accession>B4H8W9</accession>
<reference evidence="7 8" key="1">
    <citation type="journal article" date="2007" name="Nature">
        <title>Evolution of genes and genomes on the Drosophila phylogeny.</title>
        <authorList>
            <consortium name="Drosophila 12 Genomes Consortium"/>
            <person name="Clark A.G."/>
            <person name="Eisen M.B."/>
            <person name="Smith D.R."/>
            <person name="Bergman C.M."/>
            <person name="Oliver B."/>
            <person name="Markow T.A."/>
            <person name="Kaufman T.C."/>
            <person name="Kellis M."/>
            <person name="Gelbart W."/>
            <person name="Iyer V.N."/>
            <person name="Pollard D.A."/>
            <person name="Sackton T.B."/>
            <person name="Larracuente A.M."/>
            <person name="Singh N.D."/>
            <person name="Abad J.P."/>
            <person name="Abt D.N."/>
            <person name="Adryan B."/>
            <person name="Aguade M."/>
            <person name="Akashi H."/>
            <person name="Anderson W.W."/>
            <person name="Aquadro C.F."/>
            <person name="Ardell D.H."/>
            <person name="Arguello R."/>
            <person name="Artieri C.G."/>
            <person name="Barbash D.A."/>
            <person name="Barker D."/>
            <person name="Barsanti P."/>
            <person name="Batterham P."/>
            <person name="Batzoglou S."/>
            <person name="Begun D."/>
            <person name="Bhutkar A."/>
            <person name="Blanco E."/>
            <person name="Bosak S.A."/>
            <person name="Bradley R.K."/>
            <person name="Brand A.D."/>
            <person name="Brent M.R."/>
            <person name="Brooks A.N."/>
            <person name="Brown R.H."/>
            <person name="Butlin R.K."/>
            <person name="Caggese C."/>
            <person name="Calvi B.R."/>
            <person name="Bernardo de Carvalho A."/>
            <person name="Caspi A."/>
            <person name="Castrezana S."/>
            <person name="Celniker S.E."/>
            <person name="Chang J.L."/>
            <person name="Chapple C."/>
            <person name="Chatterji S."/>
            <person name="Chinwalla A."/>
            <person name="Civetta A."/>
            <person name="Clifton S.W."/>
            <person name="Comeron J.M."/>
            <person name="Costello J.C."/>
            <person name="Coyne J.A."/>
            <person name="Daub J."/>
            <person name="David R.G."/>
            <person name="Delcher A.L."/>
            <person name="Delehaunty K."/>
            <person name="Do C.B."/>
            <person name="Ebling H."/>
            <person name="Edwards K."/>
            <person name="Eickbush T."/>
            <person name="Evans J.D."/>
            <person name="Filipski A."/>
            <person name="Findeiss S."/>
            <person name="Freyhult E."/>
            <person name="Fulton L."/>
            <person name="Fulton R."/>
            <person name="Garcia A.C."/>
            <person name="Gardiner A."/>
            <person name="Garfield D.A."/>
            <person name="Garvin B.E."/>
            <person name="Gibson G."/>
            <person name="Gilbert D."/>
            <person name="Gnerre S."/>
            <person name="Godfrey J."/>
            <person name="Good R."/>
            <person name="Gotea V."/>
            <person name="Gravely B."/>
            <person name="Greenberg A.J."/>
            <person name="Griffiths-Jones S."/>
            <person name="Gross S."/>
            <person name="Guigo R."/>
            <person name="Gustafson E.A."/>
            <person name="Haerty W."/>
            <person name="Hahn M.W."/>
            <person name="Halligan D.L."/>
            <person name="Halpern A.L."/>
            <person name="Halter G.M."/>
            <person name="Han M.V."/>
            <person name="Heger A."/>
            <person name="Hillier L."/>
            <person name="Hinrichs A.S."/>
            <person name="Holmes I."/>
            <person name="Hoskins R.A."/>
            <person name="Hubisz M.J."/>
            <person name="Hultmark D."/>
            <person name="Huntley M.A."/>
            <person name="Jaffe D.B."/>
            <person name="Jagadeeshan S."/>
            <person name="Jeck W.R."/>
            <person name="Johnson J."/>
            <person name="Jones C.D."/>
            <person name="Jordan W.C."/>
            <person name="Karpen G.H."/>
            <person name="Kataoka E."/>
            <person name="Keightley P.D."/>
            <person name="Kheradpour P."/>
            <person name="Kirkness E.F."/>
            <person name="Koerich L.B."/>
            <person name="Kristiansen K."/>
            <person name="Kudrna D."/>
            <person name="Kulathinal R.J."/>
            <person name="Kumar S."/>
            <person name="Kwok R."/>
            <person name="Lander E."/>
            <person name="Langley C.H."/>
            <person name="Lapoint R."/>
            <person name="Lazzaro B.P."/>
            <person name="Lee S.J."/>
            <person name="Levesque L."/>
            <person name="Li R."/>
            <person name="Lin C.F."/>
            <person name="Lin M.F."/>
            <person name="Lindblad-Toh K."/>
            <person name="Llopart A."/>
            <person name="Long M."/>
            <person name="Low L."/>
            <person name="Lozovsky E."/>
            <person name="Lu J."/>
            <person name="Luo M."/>
            <person name="Machado C.A."/>
            <person name="Makalowski W."/>
            <person name="Marzo M."/>
            <person name="Matsuda M."/>
            <person name="Matzkin L."/>
            <person name="McAllister B."/>
            <person name="McBride C.S."/>
            <person name="McKernan B."/>
            <person name="McKernan K."/>
            <person name="Mendez-Lago M."/>
            <person name="Minx P."/>
            <person name="Mollenhauer M.U."/>
            <person name="Montooth K."/>
            <person name="Mount S.M."/>
            <person name="Mu X."/>
            <person name="Myers E."/>
            <person name="Negre B."/>
            <person name="Newfeld S."/>
            <person name="Nielsen R."/>
            <person name="Noor M.A."/>
            <person name="O'Grady P."/>
            <person name="Pachter L."/>
            <person name="Papaceit M."/>
            <person name="Parisi M.J."/>
            <person name="Parisi M."/>
            <person name="Parts L."/>
            <person name="Pedersen J.S."/>
            <person name="Pesole G."/>
            <person name="Phillippy A.M."/>
            <person name="Ponting C.P."/>
            <person name="Pop M."/>
            <person name="Porcelli D."/>
            <person name="Powell J.R."/>
            <person name="Prohaska S."/>
            <person name="Pruitt K."/>
            <person name="Puig M."/>
            <person name="Quesneville H."/>
            <person name="Ram K.R."/>
            <person name="Rand D."/>
            <person name="Rasmussen M.D."/>
            <person name="Reed L.K."/>
            <person name="Reenan R."/>
            <person name="Reily A."/>
            <person name="Remington K.A."/>
            <person name="Rieger T.T."/>
            <person name="Ritchie M.G."/>
            <person name="Robin C."/>
            <person name="Rogers Y.H."/>
            <person name="Rohde C."/>
            <person name="Rozas J."/>
            <person name="Rubenfield M.J."/>
            <person name="Ruiz A."/>
            <person name="Russo S."/>
            <person name="Salzberg S.L."/>
            <person name="Sanchez-Gracia A."/>
            <person name="Saranga D.J."/>
            <person name="Sato H."/>
            <person name="Schaeffer S.W."/>
            <person name="Schatz M.C."/>
            <person name="Schlenke T."/>
            <person name="Schwartz R."/>
            <person name="Segarra C."/>
            <person name="Singh R.S."/>
            <person name="Sirot L."/>
            <person name="Sirota M."/>
            <person name="Sisneros N.B."/>
            <person name="Smith C.D."/>
            <person name="Smith T.F."/>
            <person name="Spieth J."/>
            <person name="Stage D.E."/>
            <person name="Stark A."/>
            <person name="Stephan W."/>
            <person name="Strausberg R.L."/>
            <person name="Strempel S."/>
            <person name="Sturgill D."/>
            <person name="Sutton G."/>
            <person name="Sutton G.G."/>
            <person name="Tao W."/>
            <person name="Teichmann S."/>
            <person name="Tobari Y.N."/>
            <person name="Tomimura Y."/>
            <person name="Tsolas J.M."/>
            <person name="Valente V.L."/>
            <person name="Venter E."/>
            <person name="Venter J.C."/>
            <person name="Vicario S."/>
            <person name="Vieira F.G."/>
            <person name="Vilella A.J."/>
            <person name="Villasante A."/>
            <person name="Walenz B."/>
            <person name="Wang J."/>
            <person name="Wasserman M."/>
            <person name="Watts T."/>
            <person name="Wilson D."/>
            <person name="Wilson R.K."/>
            <person name="Wing R.A."/>
            <person name="Wolfner M.F."/>
            <person name="Wong A."/>
            <person name="Wong G.K."/>
            <person name="Wu C.I."/>
            <person name="Wu G."/>
            <person name="Yamamoto D."/>
            <person name="Yang H.P."/>
            <person name="Yang S.P."/>
            <person name="Yorke J.A."/>
            <person name="Yoshida K."/>
            <person name="Zdobnov E."/>
            <person name="Zhang P."/>
            <person name="Zhang Y."/>
            <person name="Zimin A.V."/>
            <person name="Baldwin J."/>
            <person name="Abdouelleil A."/>
            <person name="Abdulkadir J."/>
            <person name="Abebe A."/>
            <person name="Abera B."/>
            <person name="Abreu J."/>
            <person name="Acer S.C."/>
            <person name="Aftuck L."/>
            <person name="Alexander A."/>
            <person name="An P."/>
            <person name="Anderson E."/>
            <person name="Anderson S."/>
            <person name="Arachi H."/>
            <person name="Azer M."/>
            <person name="Bachantsang P."/>
            <person name="Barry A."/>
            <person name="Bayul T."/>
            <person name="Berlin A."/>
            <person name="Bessette D."/>
            <person name="Bloom T."/>
            <person name="Blye J."/>
            <person name="Boguslavskiy L."/>
            <person name="Bonnet C."/>
            <person name="Boukhgalter B."/>
            <person name="Bourzgui I."/>
            <person name="Brown A."/>
            <person name="Cahill P."/>
            <person name="Channer S."/>
            <person name="Cheshatsang Y."/>
            <person name="Chuda L."/>
            <person name="Citroen M."/>
            <person name="Collymore A."/>
            <person name="Cooke P."/>
            <person name="Costello M."/>
            <person name="D'Aco K."/>
            <person name="Daza R."/>
            <person name="De Haan G."/>
            <person name="DeGray S."/>
            <person name="DeMaso C."/>
            <person name="Dhargay N."/>
            <person name="Dooley K."/>
            <person name="Dooley E."/>
            <person name="Doricent M."/>
            <person name="Dorje P."/>
            <person name="Dorjee K."/>
            <person name="Dupes A."/>
            <person name="Elong R."/>
            <person name="Falk J."/>
            <person name="Farina A."/>
            <person name="Faro S."/>
            <person name="Ferguson D."/>
            <person name="Fisher S."/>
            <person name="Foley C.D."/>
            <person name="Franke A."/>
            <person name="Friedrich D."/>
            <person name="Gadbois L."/>
            <person name="Gearin G."/>
            <person name="Gearin C.R."/>
            <person name="Giannoukos G."/>
            <person name="Goode T."/>
            <person name="Graham J."/>
            <person name="Grandbois E."/>
            <person name="Grewal S."/>
            <person name="Gyaltsen K."/>
            <person name="Hafez N."/>
            <person name="Hagos B."/>
            <person name="Hall J."/>
            <person name="Henson C."/>
            <person name="Hollinger A."/>
            <person name="Honan T."/>
            <person name="Huard M.D."/>
            <person name="Hughes L."/>
            <person name="Hurhula B."/>
            <person name="Husby M.E."/>
            <person name="Kamat A."/>
            <person name="Kanga B."/>
            <person name="Kashin S."/>
            <person name="Khazanovich D."/>
            <person name="Kisner P."/>
            <person name="Lance K."/>
            <person name="Lara M."/>
            <person name="Lee W."/>
            <person name="Lennon N."/>
            <person name="Letendre F."/>
            <person name="LeVine R."/>
            <person name="Lipovsky A."/>
            <person name="Liu X."/>
            <person name="Liu J."/>
            <person name="Liu S."/>
            <person name="Lokyitsang T."/>
            <person name="Lokyitsang Y."/>
            <person name="Lubonja R."/>
            <person name="Lui A."/>
            <person name="MacDonald P."/>
            <person name="Magnisalis V."/>
            <person name="Maru K."/>
            <person name="Matthews C."/>
            <person name="McCusker W."/>
            <person name="McDonough S."/>
            <person name="Mehta T."/>
            <person name="Meldrim J."/>
            <person name="Meneus L."/>
            <person name="Mihai O."/>
            <person name="Mihalev A."/>
            <person name="Mihova T."/>
            <person name="Mittelman R."/>
            <person name="Mlenga V."/>
            <person name="Montmayeur A."/>
            <person name="Mulrain L."/>
            <person name="Navidi A."/>
            <person name="Naylor J."/>
            <person name="Negash T."/>
            <person name="Nguyen T."/>
            <person name="Nguyen N."/>
            <person name="Nicol R."/>
            <person name="Norbu C."/>
            <person name="Norbu N."/>
            <person name="Novod N."/>
            <person name="O'Neill B."/>
            <person name="Osman S."/>
            <person name="Markiewicz E."/>
            <person name="Oyono O.L."/>
            <person name="Patti C."/>
            <person name="Phunkhang P."/>
            <person name="Pierre F."/>
            <person name="Priest M."/>
            <person name="Raghuraman S."/>
            <person name="Rege F."/>
            <person name="Reyes R."/>
            <person name="Rise C."/>
            <person name="Rogov P."/>
            <person name="Ross K."/>
            <person name="Ryan E."/>
            <person name="Settipalli S."/>
            <person name="Shea T."/>
            <person name="Sherpa N."/>
            <person name="Shi L."/>
            <person name="Shih D."/>
            <person name="Sparrow T."/>
            <person name="Spaulding J."/>
            <person name="Stalker J."/>
            <person name="Stange-Thomann N."/>
            <person name="Stavropoulos S."/>
            <person name="Stone C."/>
            <person name="Strader C."/>
            <person name="Tesfaye S."/>
            <person name="Thomson T."/>
            <person name="Thoulutsang Y."/>
            <person name="Thoulutsang D."/>
            <person name="Topham K."/>
            <person name="Topping I."/>
            <person name="Tsamla T."/>
            <person name="Vassiliev H."/>
            <person name="Vo A."/>
            <person name="Wangchuk T."/>
            <person name="Wangdi T."/>
            <person name="Weiand M."/>
            <person name="Wilkinson J."/>
            <person name="Wilson A."/>
            <person name="Yadav S."/>
            <person name="Young G."/>
            <person name="Yu Q."/>
            <person name="Zembek L."/>
            <person name="Zhong D."/>
            <person name="Zimmer A."/>
            <person name="Zwirko Z."/>
            <person name="Jaffe D.B."/>
            <person name="Alvarez P."/>
            <person name="Brockman W."/>
            <person name="Butler J."/>
            <person name="Chin C."/>
            <person name="Gnerre S."/>
            <person name="Grabherr M."/>
            <person name="Kleber M."/>
            <person name="Mauceli E."/>
            <person name="MacCallum I."/>
        </authorList>
    </citation>
    <scope>NUCLEOTIDE SEQUENCE [LARGE SCALE GENOMIC DNA]</scope>
    <source>
        <strain evidence="8">MSH-3 / Tucson 14011-0111.49</strain>
    </source>
</reference>
<sequence>MSKPTDDPPLIIDPEHELFFAGPFNQPIVTILTLRNSSEAPLAFKIKTTAPKRYFVRPSIGLIPPLRSIHVGICLQPFNHDQQQKTDTFLVRSVLAPTNADLTDLNGLWKELELEPQKLWDAQLKCVFEKSRCISVGGAASIVRPANAETKEALLETNIELRTENLHLKILLENYRNSLILKTPSEDYISVPAEKRGRSCI</sequence>
<dbReference type="HOGENOM" id="CLU_032848_0_0_1"/>
<dbReference type="SMR" id="B4H8W9"/>
<evidence type="ECO:0000256" key="2">
    <source>
        <dbReference type="ARBA" id="ARBA00008932"/>
    </source>
</evidence>
<keyword evidence="4" id="KW-1133">Transmembrane helix</keyword>
<dbReference type="InterPro" id="IPR013783">
    <property type="entry name" value="Ig-like_fold"/>
</dbReference>
<dbReference type="PANTHER" id="PTHR10809:SF6">
    <property type="entry name" value="AT11025P-RELATED"/>
    <property type="match status" value="1"/>
</dbReference>
<gene>
    <name evidence="7" type="primary">Dper\GL24786</name>
    <name evidence="7" type="ORF">Dper_GL24786</name>
</gene>
<keyword evidence="8" id="KW-1185">Reference proteome</keyword>
<dbReference type="InterPro" id="IPR008962">
    <property type="entry name" value="PapD-like_sf"/>
</dbReference>
<organism evidence="8">
    <name type="scientific">Drosophila persimilis</name>
    <name type="common">Fruit fly</name>
    <dbReference type="NCBI Taxonomy" id="7234"/>
    <lineage>
        <taxon>Eukaryota</taxon>
        <taxon>Metazoa</taxon>
        <taxon>Ecdysozoa</taxon>
        <taxon>Arthropoda</taxon>
        <taxon>Hexapoda</taxon>
        <taxon>Insecta</taxon>
        <taxon>Pterygota</taxon>
        <taxon>Neoptera</taxon>
        <taxon>Endopterygota</taxon>
        <taxon>Diptera</taxon>
        <taxon>Brachycera</taxon>
        <taxon>Muscomorpha</taxon>
        <taxon>Ephydroidea</taxon>
        <taxon>Drosophilidae</taxon>
        <taxon>Drosophila</taxon>
        <taxon>Sophophora</taxon>
    </lineage>
</organism>
<name>B4H8W9_DROPE</name>
<evidence type="ECO:0000256" key="4">
    <source>
        <dbReference type="ARBA" id="ARBA00022989"/>
    </source>
</evidence>
<keyword evidence="5" id="KW-0472">Membrane</keyword>
<comment type="subcellular location">
    <subcellularLocation>
        <location evidence="1">Membrane</location>
        <topology evidence="1">Single-pass type IV membrane protein</topology>
    </subcellularLocation>
</comment>
<dbReference type="EMBL" id="CH479225">
    <property type="protein sequence ID" value="EDW35178.1"/>
    <property type="molecule type" value="Genomic_DNA"/>
</dbReference>
<dbReference type="OMA" id="FFAGPFN"/>
<dbReference type="STRING" id="7234.B4H8W9"/>
<dbReference type="Pfam" id="PF00635">
    <property type="entry name" value="Motile_Sperm"/>
    <property type="match status" value="1"/>
</dbReference>
<dbReference type="GO" id="GO:0033149">
    <property type="term" value="F:FFAT motif binding"/>
    <property type="evidence" value="ECO:0007669"/>
    <property type="project" value="TreeGrafter"/>
</dbReference>
<dbReference type="GO" id="GO:0061817">
    <property type="term" value="P:endoplasmic reticulum-plasma membrane tethering"/>
    <property type="evidence" value="ECO:0007669"/>
    <property type="project" value="TreeGrafter"/>
</dbReference>
<dbReference type="SUPFAM" id="SSF49354">
    <property type="entry name" value="PapD-like"/>
    <property type="match status" value="1"/>
</dbReference>
<feature type="domain" description="MSP" evidence="6">
    <location>
        <begin position="9"/>
        <end position="127"/>
    </location>
</feature>